<reference evidence="4" key="1">
    <citation type="journal article" date="2019" name="Int. J. Syst. Evol. Microbiol.">
        <title>The Global Catalogue of Microorganisms (GCM) 10K type strain sequencing project: providing services to taxonomists for standard genome sequencing and annotation.</title>
        <authorList>
            <consortium name="The Broad Institute Genomics Platform"/>
            <consortium name="The Broad Institute Genome Sequencing Center for Infectious Disease"/>
            <person name="Wu L."/>
            <person name="Ma J."/>
        </authorList>
    </citation>
    <scope>NUCLEOTIDE SEQUENCE [LARGE SCALE GENOMIC DNA]</scope>
    <source>
        <strain evidence="4">CGMCC 1.12449</strain>
    </source>
</reference>
<evidence type="ECO:0000256" key="1">
    <source>
        <dbReference type="SAM" id="MobiDB-lite"/>
    </source>
</evidence>
<accession>A0ABW4MG21</accession>
<dbReference type="RefSeq" id="WP_374614362.1">
    <property type="nucleotide sequence ID" value="NZ_JBHUEL010000011.1"/>
</dbReference>
<keyword evidence="4" id="KW-1185">Reference proteome</keyword>
<protein>
    <submittedName>
        <fullName evidence="3">Uncharacterized protein</fullName>
    </submittedName>
</protein>
<sequence length="131" mass="14026">MTRIAAIISALALLTAGAAQADNKRTNANPIPLDRPAASTPAPRQAQSVRGLDAVMGKDMATLVRMFGQPRLDVVEVQGRKLQFSGRACILDAYLYPEGRNGQEIVIHVDARRSDGAEVDRAQCISALSAR</sequence>
<dbReference type="EMBL" id="JBHUEL010000011">
    <property type="protein sequence ID" value="MFD1767943.1"/>
    <property type="molecule type" value="Genomic_DNA"/>
</dbReference>
<feature type="signal peptide" evidence="2">
    <location>
        <begin position="1"/>
        <end position="21"/>
    </location>
</feature>
<evidence type="ECO:0000313" key="4">
    <source>
        <dbReference type="Proteomes" id="UP001597215"/>
    </source>
</evidence>
<feature type="region of interest" description="Disordered" evidence="1">
    <location>
        <begin position="24"/>
        <end position="48"/>
    </location>
</feature>
<keyword evidence="2" id="KW-0732">Signal</keyword>
<evidence type="ECO:0000256" key="2">
    <source>
        <dbReference type="SAM" id="SignalP"/>
    </source>
</evidence>
<proteinExistence type="predicted"/>
<name>A0ABW4MG21_9SPHN</name>
<evidence type="ECO:0000313" key="3">
    <source>
        <dbReference type="EMBL" id="MFD1767943.1"/>
    </source>
</evidence>
<feature type="chain" id="PRO_5046008233" evidence="2">
    <location>
        <begin position="22"/>
        <end position="131"/>
    </location>
</feature>
<gene>
    <name evidence="3" type="ORF">ACFSAG_13930</name>
</gene>
<comment type="caution">
    <text evidence="3">The sequence shown here is derived from an EMBL/GenBank/DDBJ whole genome shotgun (WGS) entry which is preliminary data.</text>
</comment>
<organism evidence="3 4">
    <name type="scientific">Sphingorhabdus buctiana</name>
    <dbReference type="NCBI Taxonomy" id="1508805"/>
    <lineage>
        <taxon>Bacteria</taxon>
        <taxon>Pseudomonadati</taxon>
        <taxon>Pseudomonadota</taxon>
        <taxon>Alphaproteobacteria</taxon>
        <taxon>Sphingomonadales</taxon>
        <taxon>Sphingomonadaceae</taxon>
        <taxon>Sphingorhabdus</taxon>
    </lineage>
</organism>
<dbReference type="Proteomes" id="UP001597215">
    <property type="component" value="Unassembled WGS sequence"/>
</dbReference>